<proteinExistence type="predicted"/>
<evidence type="ECO:0000313" key="2">
    <source>
        <dbReference type="EMBL" id="HHM01470.1"/>
    </source>
</evidence>
<feature type="signal peptide" evidence="1">
    <location>
        <begin position="1"/>
        <end position="20"/>
    </location>
</feature>
<feature type="chain" id="PRO_5031498773" description="DUF5666 domain-containing protein" evidence="1">
    <location>
        <begin position="21"/>
        <end position="101"/>
    </location>
</feature>
<evidence type="ECO:0000256" key="1">
    <source>
        <dbReference type="SAM" id="SignalP"/>
    </source>
</evidence>
<comment type="caution">
    <text evidence="2">The sequence shown here is derived from an EMBL/GenBank/DDBJ whole genome shotgun (WGS) entry which is preliminary data.</text>
</comment>
<dbReference type="AlphaFoldDB" id="A0A7V5RNX0"/>
<organism evidence="2">
    <name type="scientific">Caldithrix abyssi</name>
    <dbReference type="NCBI Taxonomy" id="187145"/>
    <lineage>
        <taxon>Bacteria</taxon>
        <taxon>Pseudomonadati</taxon>
        <taxon>Calditrichota</taxon>
        <taxon>Calditrichia</taxon>
        <taxon>Calditrichales</taxon>
        <taxon>Calditrichaceae</taxon>
        <taxon>Caldithrix</taxon>
    </lineage>
</organism>
<dbReference type="Proteomes" id="UP000885771">
    <property type="component" value="Unassembled WGS sequence"/>
</dbReference>
<gene>
    <name evidence="2" type="ORF">ENJ15_00540</name>
</gene>
<reference evidence="2" key="1">
    <citation type="journal article" date="2020" name="mSystems">
        <title>Genome- and Community-Level Interaction Insights into Carbon Utilization and Element Cycling Functions of Hydrothermarchaeota in Hydrothermal Sediment.</title>
        <authorList>
            <person name="Zhou Z."/>
            <person name="Liu Y."/>
            <person name="Xu W."/>
            <person name="Pan J."/>
            <person name="Luo Z.H."/>
            <person name="Li M."/>
        </authorList>
    </citation>
    <scope>NUCLEOTIDE SEQUENCE [LARGE SCALE GENOMIC DNA]</scope>
    <source>
        <strain evidence="2">HyVt-460</strain>
    </source>
</reference>
<keyword evidence="1" id="KW-0732">Signal</keyword>
<name>A0A7V5RNX0_CALAY</name>
<sequence length="101" mass="11594">MRFILMFILLAGVGSLYAQSQDNTAPEGDVIEVGESIIKVEIEKPQVQIIGKRIQPEFQNVNLEKSFINEILDKGQQIKFDYAYGESPKRIDLKKILNRQR</sequence>
<protein>
    <recommendedName>
        <fullName evidence="3">DUF5666 domain-containing protein</fullName>
    </recommendedName>
</protein>
<dbReference type="EMBL" id="DRLI01000024">
    <property type="protein sequence ID" value="HHM01470.1"/>
    <property type="molecule type" value="Genomic_DNA"/>
</dbReference>
<accession>A0A7V5RNX0</accession>
<evidence type="ECO:0008006" key="3">
    <source>
        <dbReference type="Google" id="ProtNLM"/>
    </source>
</evidence>